<dbReference type="AlphaFoldDB" id="A0A811LDL7"/>
<evidence type="ECO:0000259" key="2">
    <source>
        <dbReference type="Pfam" id="PF14838"/>
    </source>
</evidence>
<evidence type="ECO:0000313" key="3">
    <source>
        <dbReference type="EMBL" id="CAD5225165.1"/>
    </source>
</evidence>
<protein>
    <submittedName>
        <fullName evidence="3">Uncharacterized protein</fullName>
    </submittedName>
</protein>
<dbReference type="Pfam" id="PF14838">
    <property type="entry name" value="INTS5_C"/>
    <property type="match status" value="1"/>
</dbReference>
<evidence type="ECO:0000313" key="4">
    <source>
        <dbReference type="Proteomes" id="UP000614601"/>
    </source>
</evidence>
<comment type="caution">
    <text evidence="3">The sequence shown here is derived from an EMBL/GenBank/DDBJ whole genome shotgun (WGS) entry which is preliminary data.</text>
</comment>
<dbReference type="EMBL" id="CAJFDH010000005">
    <property type="protein sequence ID" value="CAD5225165.1"/>
    <property type="molecule type" value="Genomic_DNA"/>
</dbReference>
<dbReference type="Pfam" id="PF14837">
    <property type="entry name" value="INTS5_N"/>
    <property type="match status" value="1"/>
</dbReference>
<dbReference type="PANTHER" id="PTHR31697:SF2">
    <property type="entry name" value="INTEGRATOR COMPLEX SUBUNIT 5"/>
    <property type="match status" value="1"/>
</dbReference>
<dbReference type="EMBL" id="CAJFCW020000005">
    <property type="protein sequence ID" value="CAG9120497.1"/>
    <property type="molecule type" value="Genomic_DNA"/>
</dbReference>
<dbReference type="PANTHER" id="PTHR31697">
    <property type="entry name" value="INTEGRATOR COMPLEX SUBUNIT 5"/>
    <property type="match status" value="1"/>
</dbReference>
<accession>A0A811LDL7</accession>
<name>A0A811LDL7_9BILA</name>
<dbReference type="InterPro" id="IPR029444">
    <property type="entry name" value="INTS5_C"/>
</dbReference>
<gene>
    <name evidence="3" type="ORF">BOKJ2_LOCUS11442</name>
</gene>
<feature type="domain" description="Integrator complex subunit 5 N-terminal" evidence="1">
    <location>
        <begin position="25"/>
        <end position="216"/>
    </location>
</feature>
<sequence>MEPVTASNQPMEKLLNLIGPDDLEAYYHGNTVFFLDKDVNEIVDLAESCFIKIPSLRDAVMELLRGLVHECSRYSLLHDAASYETNKKLLDESLSKLFIHLNVHIQNIDSDDLRFSFLTWILKVCSELSRCYTEGVNRQVKASEITVILTNANFISELVQLLNSLLMQMLEQQPEKVMERLLDGLQYGVAFDWVFLHVTKTFPFQLIPQLMEIGVKGTAQLLDNESGLAKETDHFGLISDLLLFLSSVRTPKLKSSLVDQLDAYFCNNQHVAHFVFIARLFLKHSEVYGLVGGMVDKFISEANVIRVLKLIDAPYWSNVLVGVDMNNIKFLLQKTSLNGLILLYETLIPLTADKKYTERVLGLTYSTVDARIQLFQLLMTEIFSLIVFELMYNNNLDITTVTRIIEIADEQQIQDAFIRQIIKDEKGAVNVARLFGMVCIKTEKLFSVKALARMLFLAATEEELWNICAFNRVLILNYPLIFTDAVKYIIDNPHEFEHTNEKDLNLVRNLSTLARIQDQMSMSKEEGQLIYGVQFGFVDGSLQVYLVNVLNDRVVNMKNEKVQDFTEFFIEYVKNMEYLKFVDSRRVAVATLTSVIEKWASILVTVIKDLAKELDAEKTTFVIKLLLALIRDYLHNDEMYRRKIETAKQTDEFSDSQTGPSKVLADYDAEYKTEMKELEQWYTERFLQEFLQNIFDASHYLFGTLKGTLESSECLDYIEFPQNLLPDGCLEEAEVPQESRLLEKLRARPMTNKRTAELAHSGVISSVHSKQKPRRWTDVEELRKELLLFIFVNFLEKKEGIDKKKIIIMLGLQLTALICEDTAAGWVGWDSWDTERGFVIQYNNVYKKMEACPIAYELLLYFSEEATHTAVYNCMPLWKSILAVVTNQLGSTPRRTEKLSQQNLEDIAKVLAILLCSGVIPQKYRSLFEILKTLGHYDAYSVMMAFWDLVGKVVPCDEKDMKTLKEEDIQQLFEELDESHFYKVLVPVAFQNFEENAEHVADIIDTFDDDSDEWNSFQSV</sequence>
<evidence type="ECO:0000259" key="1">
    <source>
        <dbReference type="Pfam" id="PF14837"/>
    </source>
</evidence>
<dbReference type="Proteomes" id="UP000783686">
    <property type="component" value="Unassembled WGS sequence"/>
</dbReference>
<dbReference type="Proteomes" id="UP000614601">
    <property type="component" value="Unassembled WGS sequence"/>
</dbReference>
<dbReference type="GO" id="GO:0032039">
    <property type="term" value="C:integrator complex"/>
    <property type="evidence" value="ECO:0007669"/>
    <property type="project" value="InterPro"/>
</dbReference>
<feature type="domain" description="Integrator complex subunit 5 C-terminal" evidence="2">
    <location>
        <begin position="735"/>
        <end position="961"/>
    </location>
</feature>
<dbReference type="InterPro" id="IPR029445">
    <property type="entry name" value="INTS5_N"/>
</dbReference>
<proteinExistence type="predicted"/>
<dbReference type="GO" id="GO:0034472">
    <property type="term" value="P:snRNA 3'-end processing"/>
    <property type="evidence" value="ECO:0007669"/>
    <property type="project" value="TreeGrafter"/>
</dbReference>
<dbReference type="InterPro" id="IPR040316">
    <property type="entry name" value="INTS5"/>
</dbReference>
<keyword evidence="4" id="KW-1185">Reference proteome</keyword>
<reference evidence="3" key="1">
    <citation type="submission" date="2020-09" db="EMBL/GenBank/DDBJ databases">
        <authorList>
            <person name="Kikuchi T."/>
        </authorList>
    </citation>
    <scope>NUCLEOTIDE SEQUENCE</scope>
    <source>
        <strain evidence="3">SH1</strain>
    </source>
</reference>
<dbReference type="OrthoDB" id="69088at2759"/>
<organism evidence="3 4">
    <name type="scientific">Bursaphelenchus okinawaensis</name>
    <dbReference type="NCBI Taxonomy" id="465554"/>
    <lineage>
        <taxon>Eukaryota</taxon>
        <taxon>Metazoa</taxon>
        <taxon>Ecdysozoa</taxon>
        <taxon>Nematoda</taxon>
        <taxon>Chromadorea</taxon>
        <taxon>Rhabditida</taxon>
        <taxon>Tylenchina</taxon>
        <taxon>Tylenchomorpha</taxon>
        <taxon>Aphelenchoidea</taxon>
        <taxon>Aphelenchoididae</taxon>
        <taxon>Bursaphelenchus</taxon>
    </lineage>
</organism>